<evidence type="ECO:0000313" key="2">
    <source>
        <dbReference type="EMBL" id="KAJ1143916.1"/>
    </source>
</evidence>
<name>A0AAV7QTT2_PLEWA</name>
<dbReference type="EMBL" id="JANPWB010000010">
    <property type="protein sequence ID" value="KAJ1143916.1"/>
    <property type="molecule type" value="Genomic_DNA"/>
</dbReference>
<keyword evidence="3" id="KW-1185">Reference proteome</keyword>
<feature type="region of interest" description="Disordered" evidence="1">
    <location>
        <begin position="35"/>
        <end position="133"/>
    </location>
</feature>
<proteinExistence type="predicted"/>
<feature type="compositionally biased region" description="Basic and acidic residues" evidence="1">
    <location>
        <begin position="76"/>
        <end position="97"/>
    </location>
</feature>
<evidence type="ECO:0000256" key="1">
    <source>
        <dbReference type="SAM" id="MobiDB-lite"/>
    </source>
</evidence>
<reference evidence="2" key="1">
    <citation type="journal article" date="2022" name="bioRxiv">
        <title>Sequencing and chromosome-scale assembly of the giantPleurodeles waltlgenome.</title>
        <authorList>
            <person name="Brown T."/>
            <person name="Elewa A."/>
            <person name="Iarovenko S."/>
            <person name="Subramanian E."/>
            <person name="Araus A.J."/>
            <person name="Petzold A."/>
            <person name="Susuki M."/>
            <person name="Suzuki K.-i.T."/>
            <person name="Hayashi T."/>
            <person name="Toyoda A."/>
            <person name="Oliveira C."/>
            <person name="Osipova E."/>
            <person name="Leigh N.D."/>
            <person name="Simon A."/>
            <person name="Yun M.H."/>
        </authorList>
    </citation>
    <scope>NUCLEOTIDE SEQUENCE</scope>
    <source>
        <strain evidence="2">20211129_DDA</strain>
        <tissue evidence="2">Liver</tissue>
    </source>
</reference>
<feature type="non-terminal residue" evidence="2">
    <location>
        <position position="1"/>
    </location>
</feature>
<dbReference type="AlphaFoldDB" id="A0AAV7QTT2"/>
<accession>A0AAV7QTT2</accession>
<feature type="compositionally biased region" description="Basic residues" evidence="1">
    <location>
        <begin position="43"/>
        <end position="52"/>
    </location>
</feature>
<comment type="caution">
    <text evidence="2">The sequence shown here is derived from an EMBL/GenBank/DDBJ whole genome shotgun (WGS) entry which is preliminary data.</text>
</comment>
<protein>
    <submittedName>
        <fullName evidence="2">Uncharacterized protein</fullName>
    </submittedName>
</protein>
<evidence type="ECO:0000313" key="3">
    <source>
        <dbReference type="Proteomes" id="UP001066276"/>
    </source>
</evidence>
<sequence>SITQSTCGGPLLSSPSGEATGAYYAASKPEEYRAFPNPVALPGRRRQKRRVCGTKEVKKEEEPADGDNNAEEMEMKEETLRLEQAVKDYSLGRRESADQTCPESPEATAPREAFRDSSSHASGEAWPSQVRDN</sequence>
<gene>
    <name evidence="2" type="ORF">NDU88_010218</name>
</gene>
<feature type="compositionally biased region" description="Acidic residues" evidence="1">
    <location>
        <begin position="62"/>
        <end position="75"/>
    </location>
</feature>
<organism evidence="2 3">
    <name type="scientific">Pleurodeles waltl</name>
    <name type="common">Iberian ribbed newt</name>
    <dbReference type="NCBI Taxonomy" id="8319"/>
    <lineage>
        <taxon>Eukaryota</taxon>
        <taxon>Metazoa</taxon>
        <taxon>Chordata</taxon>
        <taxon>Craniata</taxon>
        <taxon>Vertebrata</taxon>
        <taxon>Euteleostomi</taxon>
        <taxon>Amphibia</taxon>
        <taxon>Batrachia</taxon>
        <taxon>Caudata</taxon>
        <taxon>Salamandroidea</taxon>
        <taxon>Salamandridae</taxon>
        <taxon>Pleurodelinae</taxon>
        <taxon>Pleurodeles</taxon>
    </lineage>
</organism>
<dbReference type="Proteomes" id="UP001066276">
    <property type="component" value="Chromosome 6"/>
</dbReference>